<evidence type="ECO:0000259" key="3">
    <source>
        <dbReference type="PROSITE" id="PS50887"/>
    </source>
</evidence>
<dbReference type="InterPro" id="IPR000160">
    <property type="entry name" value="GGDEF_dom"/>
</dbReference>
<reference evidence="4 5" key="1">
    <citation type="submission" date="2019-09" db="EMBL/GenBank/DDBJ databases">
        <title>Genome sequence of Rhodovastum atsumiense, a diverse member of the Acetobacteraceae family of non-sulfur purple photosynthetic bacteria.</title>
        <authorList>
            <person name="Meyer T."/>
            <person name="Kyndt J."/>
        </authorList>
    </citation>
    <scope>NUCLEOTIDE SEQUENCE [LARGE SCALE GENOMIC DNA]</scope>
    <source>
        <strain evidence="4 5">DSM 21279</strain>
    </source>
</reference>
<proteinExistence type="predicted"/>
<feature type="transmembrane region" description="Helical" evidence="1">
    <location>
        <begin position="61"/>
        <end position="80"/>
    </location>
</feature>
<feature type="transmembrane region" description="Helical" evidence="1">
    <location>
        <begin position="131"/>
        <end position="150"/>
    </location>
</feature>
<dbReference type="InterPro" id="IPR029787">
    <property type="entry name" value="Nucleotide_cyclase"/>
</dbReference>
<dbReference type="InterPro" id="IPR052155">
    <property type="entry name" value="Biofilm_reg_signaling"/>
</dbReference>
<accession>A0A5M6IQ50</accession>
<keyword evidence="5" id="KW-1185">Reference proteome</keyword>
<evidence type="ECO:0000313" key="5">
    <source>
        <dbReference type="Proteomes" id="UP000325255"/>
    </source>
</evidence>
<dbReference type="Pfam" id="PF00563">
    <property type="entry name" value="EAL"/>
    <property type="match status" value="1"/>
</dbReference>
<dbReference type="CDD" id="cd01949">
    <property type="entry name" value="GGDEF"/>
    <property type="match status" value="1"/>
</dbReference>
<dbReference type="PANTHER" id="PTHR44757:SF2">
    <property type="entry name" value="BIOFILM ARCHITECTURE MAINTENANCE PROTEIN MBAA"/>
    <property type="match status" value="1"/>
</dbReference>
<dbReference type="Pfam" id="PF12860">
    <property type="entry name" value="PAS_7"/>
    <property type="match status" value="1"/>
</dbReference>
<dbReference type="NCBIfam" id="TIGR00254">
    <property type="entry name" value="GGDEF"/>
    <property type="match status" value="1"/>
</dbReference>
<gene>
    <name evidence="4" type="ORF">F1189_19450</name>
</gene>
<dbReference type="AlphaFoldDB" id="A0A5M6IQ50"/>
<comment type="caution">
    <text evidence="4">The sequence shown here is derived from an EMBL/GenBank/DDBJ whole genome shotgun (WGS) entry which is preliminary data.</text>
</comment>
<dbReference type="SUPFAM" id="SSF141868">
    <property type="entry name" value="EAL domain-like"/>
    <property type="match status" value="1"/>
</dbReference>
<sequence length="763" mass="81229">MPAVPSFPLAFWFHGPRPPPPDAVQVQLALPLLQRTASLVLAHFALLLLCGIAVARIDAAWPWLFLVANLAAVTARLVVLRRLRASHEAGLPRGILAATRDYCLVGGLWAGLGGGFSYLGITQEGDEPLRLLVTVVALATASGAGSRNAATPRFALLQVVAWLLPLALGAAEVGCWSIAGLVLLYIIALASLIQRHFGDLLALASVARAKDALAGRLAVTLGNMKQGLALYDAEGRLQLVNRRFHDAFALPPDSLSPGMTEAEVAARCEVQAEDWVGAGASGPGWAEGLLTTRAGRAVAVSRQALADGGWVVTCEDVTERRRDEARITHMARHDSLTGLPNRAMFRERMEAAVARLGRGEPFVLLCLDLDGFKAVNDTRGHATGDRLLCMVAERIQACLREIDTVARLGGDEFAILLPRAQCHADVELIATRLIGTVGAPYPIDGRQAVIGVSIGAAFAPADGSLPDRLMRQADLALYRAKESGRGRFCRFEPEMEQRLQARRSLEAELRGALDRGEFELHYQPIVAVETTRVVRLEALLRWRHPVRGLLAPEGFIAALEDAGLSGTVSEWVLRRACADAMLWPDGLGVAVHCALARFRGDALAGSIAAALRETGLAPARLELEVTEAVIGGGDAGVAAALGRIRGLGVRVALDDFGTGTFSLGTLHTLPLDRVKIDRSFVGSLGTSNVAESIMQAIVTLARSLDFGTTAEGVDTAEQLRHVRRIGCDEAQGHVFSAPCPGADVPAMLRGIAARLEDVAPERG</sequence>
<dbReference type="PROSITE" id="PS50887">
    <property type="entry name" value="GGDEF"/>
    <property type="match status" value="1"/>
</dbReference>
<feature type="domain" description="GGDEF" evidence="3">
    <location>
        <begin position="360"/>
        <end position="493"/>
    </location>
</feature>
<dbReference type="SMART" id="SM00267">
    <property type="entry name" value="GGDEF"/>
    <property type="match status" value="1"/>
</dbReference>
<dbReference type="Gene3D" id="3.20.20.450">
    <property type="entry name" value="EAL domain"/>
    <property type="match status" value="1"/>
</dbReference>
<dbReference type="RefSeq" id="WP_150042533.1">
    <property type="nucleotide sequence ID" value="NZ_OW485601.1"/>
</dbReference>
<dbReference type="Gene3D" id="3.30.450.20">
    <property type="entry name" value="PAS domain"/>
    <property type="match status" value="1"/>
</dbReference>
<name>A0A5M6IQ50_9PROT</name>
<protein>
    <submittedName>
        <fullName evidence="4">EAL domain-containing protein</fullName>
    </submittedName>
</protein>
<dbReference type="InterPro" id="IPR043128">
    <property type="entry name" value="Rev_trsase/Diguanyl_cyclase"/>
</dbReference>
<dbReference type="Gene3D" id="3.30.70.270">
    <property type="match status" value="1"/>
</dbReference>
<dbReference type="PROSITE" id="PS50883">
    <property type="entry name" value="EAL"/>
    <property type="match status" value="1"/>
</dbReference>
<evidence type="ECO:0000259" key="2">
    <source>
        <dbReference type="PROSITE" id="PS50883"/>
    </source>
</evidence>
<dbReference type="EMBL" id="VWPK01000033">
    <property type="protein sequence ID" value="KAA5610403.1"/>
    <property type="molecule type" value="Genomic_DNA"/>
</dbReference>
<organism evidence="4 5">
    <name type="scientific">Rhodovastum atsumiense</name>
    <dbReference type="NCBI Taxonomy" id="504468"/>
    <lineage>
        <taxon>Bacteria</taxon>
        <taxon>Pseudomonadati</taxon>
        <taxon>Pseudomonadota</taxon>
        <taxon>Alphaproteobacteria</taxon>
        <taxon>Acetobacterales</taxon>
        <taxon>Acetobacteraceae</taxon>
        <taxon>Rhodovastum</taxon>
    </lineage>
</organism>
<dbReference type="CDD" id="cd01948">
    <property type="entry name" value="EAL"/>
    <property type="match status" value="1"/>
</dbReference>
<evidence type="ECO:0000256" key="1">
    <source>
        <dbReference type="SAM" id="Phobius"/>
    </source>
</evidence>
<dbReference type="SMART" id="SM00052">
    <property type="entry name" value="EAL"/>
    <property type="match status" value="1"/>
</dbReference>
<dbReference type="GO" id="GO:0003824">
    <property type="term" value="F:catalytic activity"/>
    <property type="evidence" value="ECO:0007669"/>
    <property type="project" value="UniProtKB-ARBA"/>
</dbReference>
<feature type="transmembrane region" description="Helical" evidence="1">
    <location>
        <begin position="101"/>
        <end position="119"/>
    </location>
</feature>
<dbReference type="FunFam" id="3.30.70.270:FF:000001">
    <property type="entry name" value="Diguanylate cyclase domain protein"/>
    <property type="match status" value="1"/>
</dbReference>
<dbReference type="Pfam" id="PF00990">
    <property type="entry name" value="GGDEF"/>
    <property type="match status" value="1"/>
</dbReference>
<feature type="domain" description="EAL" evidence="2">
    <location>
        <begin position="502"/>
        <end position="752"/>
    </location>
</feature>
<dbReference type="PANTHER" id="PTHR44757">
    <property type="entry name" value="DIGUANYLATE CYCLASE DGCP"/>
    <property type="match status" value="1"/>
</dbReference>
<keyword evidence="1" id="KW-1133">Transmembrane helix</keyword>
<keyword evidence="1" id="KW-0812">Transmembrane</keyword>
<dbReference type="OrthoDB" id="9793210at2"/>
<dbReference type="InterPro" id="IPR001633">
    <property type="entry name" value="EAL_dom"/>
</dbReference>
<keyword evidence="1" id="KW-0472">Membrane</keyword>
<dbReference type="InterPro" id="IPR035919">
    <property type="entry name" value="EAL_sf"/>
</dbReference>
<feature type="transmembrane region" description="Helical" evidence="1">
    <location>
        <begin position="162"/>
        <end position="187"/>
    </location>
</feature>
<dbReference type="Proteomes" id="UP000325255">
    <property type="component" value="Unassembled WGS sequence"/>
</dbReference>
<dbReference type="SUPFAM" id="SSF55073">
    <property type="entry name" value="Nucleotide cyclase"/>
    <property type="match status" value="1"/>
</dbReference>
<feature type="transmembrane region" description="Helical" evidence="1">
    <location>
        <begin position="37"/>
        <end position="55"/>
    </location>
</feature>
<evidence type="ECO:0000313" key="4">
    <source>
        <dbReference type="EMBL" id="KAA5610403.1"/>
    </source>
</evidence>